<organism evidence="2 3">
    <name type="scientific">Pradoshia eiseniae</name>
    <dbReference type="NCBI Taxonomy" id="2064768"/>
    <lineage>
        <taxon>Bacteria</taxon>
        <taxon>Bacillati</taxon>
        <taxon>Bacillota</taxon>
        <taxon>Bacilli</taxon>
        <taxon>Bacillales</taxon>
        <taxon>Bacillaceae</taxon>
        <taxon>Pradoshia</taxon>
    </lineage>
</organism>
<dbReference type="EMBL" id="PKOZ01000010">
    <property type="protein sequence ID" value="PQD94382.1"/>
    <property type="molecule type" value="Genomic_DNA"/>
</dbReference>
<evidence type="ECO:0000313" key="2">
    <source>
        <dbReference type="EMBL" id="PQD94382.1"/>
    </source>
</evidence>
<name>A0A2S7MX33_9BACI</name>
<keyword evidence="1" id="KW-1133">Transmembrane helix</keyword>
<gene>
    <name evidence="2" type="ORF">CYL18_14295</name>
</gene>
<evidence type="ECO:0000256" key="1">
    <source>
        <dbReference type="SAM" id="Phobius"/>
    </source>
</evidence>
<feature type="transmembrane region" description="Helical" evidence="1">
    <location>
        <begin position="43"/>
        <end position="62"/>
    </location>
</feature>
<dbReference type="AlphaFoldDB" id="A0A2S7MX33"/>
<keyword evidence="3" id="KW-1185">Reference proteome</keyword>
<dbReference type="Proteomes" id="UP000239663">
    <property type="component" value="Unassembled WGS sequence"/>
</dbReference>
<feature type="transmembrane region" description="Helical" evidence="1">
    <location>
        <begin position="12"/>
        <end position="31"/>
    </location>
</feature>
<accession>A0A2S7MX33</accession>
<keyword evidence="1" id="KW-0472">Membrane</keyword>
<proteinExistence type="predicted"/>
<sequence>MDSFLRKMLHIISAIGTYLVLFGVIFLIQKYTLGILFSLNNKAYLNIPLDVLIFTPSTILLIKQFFEISSPYSSD</sequence>
<protein>
    <submittedName>
        <fullName evidence="2">Uncharacterized protein</fullName>
    </submittedName>
</protein>
<evidence type="ECO:0000313" key="3">
    <source>
        <dbReference type="Proteomes" id="UP000239663"/>
    </source>
</evidence>
<keyword evidence="1" id="KW-0812">Transmembrane</keyword>
<comment type="caution">
    <text evidence="2">The sequence shown here is derived from an EMBL/GenBank/DDBJ whole genome shotgun (WGS) entry which is preliminary data.</text>
</comment>
<reference evidence="2 3" key="1">
    <citation type="submission" date="2017-12" db="EMBL/GenBank/DDBJ databases">
        <title>Taxonomic description and draft genome of Pradoshia cofamensis Gen. nov., sp. nov., a thermotolerant bacillale isolated from anterior gut of earthworm Eisenia fetida.</title>
        <authorList>
            <person name="Saha T."/>
            <person name="Chakraborty R."/>
        </authorList>
    </citation>
    <scope>NUCLEOTIDE SEQUENCE [LARGE SCALE GENOMIC DNA]</scope>
    <source>
        <strain evidence="2 3">EAG3</strain>
    </source>
</reference>